<proteinExistence type="predicted"/>
<dbReference type="EMBL" id="JAPFFF010000037">
    <property type="protein sequence ID" value="KAK8842565.1"/>
    <property type="molecule type" value="Genomic_DNA"/>
</dbReference>
<comment type="caution">
    <text evidence="2">The sequence shown here is derived from an EMBL/GenBank/DDBJ whole genome shotgun (WGS) entry which is preliminary data.</text>
</comment>
<reference evidence="2 3" key="1">
    <citation type="submission" date="2024-04" db="EMBL/GenBank/DDBJ databases">
        <title>Tritrichomonas musculus Genome.</title>
        <authorList>
            <person name="Alves-Ferreira E."/>
            <person name="Grigg M."/>
            <person name="Lorenzi H."/>
            <person name="Galac M."/>
        </authorList>
    </citation>
    <scope>NUCLEOTIDE SEQUENCE [LARGE SCALE GENOMIC DNA]</scope>
    <source>
        <strain evidence="2 3">EAF2021</strain>
    </source>
</reference>
<feature type="transmembrane region" description="Helical" evidence="1">
    <location>
        <begin position="12"/>
        <end position="32"/>
    </location>
</feature>
<gene>
    <name evidence="2" type="ORF">M9Y10_025423</name>
</gene>
<keyword evidence="1" id="KW-0472">Membrane</keyword>
<accession>A0ABR2H8M6</accession>
<keyword evidence="1" id="KW-0812">Transmembrane</keyword>
<evidence type="ECO:0000313" key="2">
    <source>
        <dbReference type="EMBL" id="KAK8842565.1"/>
    </source>
</evidence>
<sequence length="322" mass="37365">MKNSNNKIPAFAYFSWGVAFLSIFILMIDLFIRAPEPLNPFIKEINKENFLEKENNKQSTELQTHYDDELVINENCCIATIFEKSSIQQTILLGYSLLKANSNDENSKNHKYTIPKTFALFILENDDISISENELLALKKYFEIINITSEQLKLTNNMKELLFWTTPELKKCYPLVGLAHNGLFNKAPNRICNSIPFSAVSKTGDVVFFDTSLMVLDPTKHPGQMNEKYNKNNKNKQFKKYINYQITNWKPLPTDLSVEDYNNEFLDFWMKFGTPTFIHYEDSTFYNAINNVNKTSGSQEIFKIITKLANEVKLAHPNIYHN</sequence>
<protein>
    <submittedName>
        <fullName evidence="2">Uncharacterized protein</fullName>
    </submittedName>
</protein>
<name>A0ABR2H8M6_9EUKA</name>
<keyword evidence="3" id="KW-1185">Reference proteome</keyword>
<evidence type="ECO:0000256" key="1">
    <source>
        <dbReference type="SAM" id="Phobius"/>
    </source>
</evidence>
<evidence type="ECO:0000313" key="3">
    <source>
        <dbReference type="Proteomes" id="UP001470230"/>
    </source>
</evidence>
<organism evidence="2 3">
    <name type="scientific">Tritrichomonas musculus</name>
    <dbReference type="NCBI Taxonomy" id="1915356"/>
    <lineage>
        <taxon>Eukaryota</taxon>
        <taxon>Metamonada</taxon>
        <taxon>Parabasalia</taxon>
        <taxon>Tritrichomonadida</taxon>
        <taxon>Tritrichomonadidae</taxon>
        <taxon>Tritrichomonas</taxon>
    </lineage>
</organism>
<dbReference type="Proteomes" id="UP001470230">
    <property type="component" value="Unassembled WGS sequence"/>
</dbReference>
<keyword evidence="1" id="KW-1133">Transmembrane helix</keyword>